<dbReference type="GO" id="GO:0016151">
    <property type="term" value="F:nickel cation binding"/>
    <property type="evidence" value="ECO:0007669"/>
    <property type="project" value="UniProtKB-UniRule"/>
</dbReference>
<dbReference type="Pfam" id="PF01979">
    <property type="entry name" value="Amidohydro_1"/>
    <property type="match status" value="1"/>
</dbReference>
<comment type="cofactor">
    <cofactor evidence="5 8 11">
        <name>Ni cation</name>
        <dbReference type="ChEBI" id="CHEBI:25516"/>
    </cofactor>
    <text evidence="5 8 11">Binds 2 nickel ions per subunit.</text>
</comment>
<evidence type="ECO:0000256" key="10">
    <source>
        <dbReference type="PROSITE-ProRule" id="PRU00700"/>
    </source>
</evidence>
<evidence type="ECO:0000256" key="1">
    <source>
        <dbReference type="ARBA" id="ARBA00004897"/>
    </source>
</evidence>
<feature type="domain" description="Urease" evidence="13">
    <location>
        <begin position="133"/>
        <end position="568"/>
    </location>
</feature>
<sequence>MKRINRASYASMYGPTKGDKIRLGDTSLWIEIEKDYTIYGDECVFGGGKVIRDGMGQHPFATRDEGVLDLVLVNAIIIDYWGIIKADIGIKNGVIVGIGKSGNPYFMDGITPNMYIGAGTEVISSENMIITAGSVDSHVHYICPQLFEVALESGTTTIIGGGSGPATGTIATNCTSGVWNIQRMLKSTDHIPINFIFLASGNSSHPEALIEQIKAGAGGLKIHEDWGSTLHVIDQCLNVAEKLDVQVNIHTDSLNESGYIEDTLKTFKNRTIHMYHTEGAGGGHTPDLLKVISFSNILPSSTSPTMPYTCNTIDEHLDMLMICHHLDSNLPEDVAFAKARIRSETISAEGVLHDIGAISMTSSDSQAMGRIGEIVKRTWQTADKMKKERGPINDDHLKNDNFRVKRYISKYTINPAITHGISEYVGSIHVGKMADLVLWKPSFFGVKPELVIKSGMIVYASMGDPNATIPTPQPFMYRKMFGYFEPKLSSVFVSTNAINNGFFEKNEIKKQIKIVKGCRTLSKKNMILNGDISNLEVDPKTYNVYINGEKIISHPSDVLPLSQRYFLF</sequence>
<dbReference type="InterPro" id="IPR005848">
    <property type="entry name" value="Urease_asu"/>
</dbReference>
<dbReference type="HAMAP" id="MF_01953">
    <property type="entry name" value="Urease_alpha"/>
    <property type="match status" value="1"/>
</dbReference>
<evidence type="ECO:0000256" key="7">
    <source>
        <dbReference type="PIRSR" id="PIRSR611612-50"/>
    </source>
</evidence>
<dbReference type="GO" id="GO:0043419">
    <property type="term" value="P:urea catabolic process"/>
    <property type="evidence" value="ECO:0007669"/>
    <property type="project" value="UniProtKB-UniRule"/>
</dbReference>
<dbReference type="PROSITE" id="PS51368">
    <property type="entry name" value="UREASE_3"/>
    <property type="match status" value="1"/>
</dbReference>
<evidence type="ECO:0000256" key="3">
    <source>
        <dbReference type="ARBA" id="ARBA00022723"/>
    </source>
</evidence>
<dbReference type="InterPro" id="IPR011612">
    <property type="entry name" value="Urease_alpha_N_dom"/>
</dbReference>
<evidence type="ECO:0000256" key="5">
    <source>
        <dbReference type="HAMAP-Rule" id="MF_01953"/>
    </source>
</evidence>
<evidence type="ECO:0000313" key="15">
    <source>
        <dbReference type="Proteomes" id="UP000263619"/>
    </source>
</evidence>
<comment type="similarity">
    <text evidence="5 12">Belongs to the metallo-dependent hydrolases superfamily. Urease alpha subunit family.</text>
</comment>
<feature type="binding site" evidence="5 8">
    <location>
        <position position="364"/>
    </location>
    <ligand>
        <name>Ni(2+)</name>
        <dbReference type="ChEBI" id="CHEBI:49786"/>
        <label>1</label>
    </ligand>
</feature>
<dbReference type="GO" id="GO:0005737">
    <property type="term" value="C:cytoplasm"/>
    <property type="evidence" value="ECO:0007669"/>
    <property type="project" value="UniProtKB-SubCell"/>
</dbReference>
<evidence type="ECO:0000259" key="13">
    <source>
        <dbReference type="PROSITE" id="PS51368"/>
    </source>
</evidence>
<dbReference type="Gene3D" id="2.30.40.10">
    <property type="entry name" value="Urease, subunit C, domain 1"/>
    <property type="match status" value="1"/>
</dbReference>
<feature type="modified residue" description="N6-carboxylysine" evidence="5 7">
    <location>
        <position position="221"/>
    </location>
</feature>
<dbReference type="EC" id="3.5.1.5" evidence="5 6"/>
<evidence type="ECO:0000256" key="4">
    <source>
        <dbReference type="ARBA" id="ARBA00022801"/>
    </source>
</evidence>
<evidence type="ECO:0000256" key="9">
    <source>
        <dbReference type="PIRSR" id="PIRSR611612-52"/>
    </source>
</evidence>
<gene>
    <name evidence="5" type="primary">ureC</name>
    <name evidence="14" type="ORF">STAT_140</name>
</gene>
<evidence type="ECO:0000256" key="8">
    <source>
        <dbReference type="PIRSR" id="PIRSR611612-51"/>
    </source>
</evidence>
<dbReference type="Gene3D" id="3.20.20.140">
    <property type="entry name" value="Metal-dependent hydrolases"/>
    <property type="match status" value="1"/>
</dbReference>
<keyword evidence="5 10" id="KW-0963">Cytoplasm</keyword>
<dbReference type="Proteomes" id="UP000263619">
    <property type="component" value="Chromosome"/>
</dbReference>
<dbReference type="SUPFAM" id="SSF51556">
    <property type="entry name" value="Metallo-dependent hydrolases"/>
    <property type="match status" value="1"/>
</dbReference>
<feature type="binding site" evidence="5 8">
    <location>
        <position position="140"/>
    </location>
    <ligand>
        <name>Ni(2+)</name>
        <dbReference type="ChEBI" id="CHEBI:49786"/>
        <label>1</label>
    </ligand>
</feature>
<protein>
    <recommendedName>
        <fullName evidence="5 6">Urease subunit alpha</fullName>
        <ecNumber evidence="5 6">3.5.1.5</ecNumber>
    </recommendedName>
    <alternativeName>
        <fullName evidence="5">Urea amidohydrolase subunit alpha</fullName>
    </alternativeName>
</protein>
<feature type="binding site" evidence="5 8">
    <location>
        <position position="250"/>
    </location>
    <ligand>
        <name>Ni(2+)</name>
        <dbReference type="ChEBI" id="CHEBI:49786"/>
        <label>2</label>
    </ligand>
</feature>
<dbReference type="InterPro" id="IPR017950">
    <property type="entry name" value="Urease_AS"/>
</dbReference>
<dbReference type="EMBL" id="AP014608">
    <property type="protein sequence ID" value="BBA17076.1"/>
    <property type="molecule type" value="Genomic_DNA"/>
</dbReference>
<comment type="catalytic activity">
    <reaction evidence="5 11">
        <text>urea + 2 H2O + H(+) = hydrogencarbonate + 2 NH4(+)</text>
        <dbReference type="Rhea" id="RHEA:20557"/>
        <dbReference type="ChEBI" id="CHEBI:15377"/>
        <dbReference type="ChEBI" id="CHEBI:15378"/>
        <dbReference type="ChEBI" id="CHEBI:16199"/>
        <dbReference type="ChEBI" id="CHEBI:17544"/>
        <dbReference type="ChEBI" id="CHEBI:28938"/>
        <dbReference type="EC" id="3.5.1.5"/>
    </reaction>
</comment>
<dbReference type="CDD" id="cd00375">
    <property type="entry name" value="Urease_alpha"/>
    <property type="match status" value="1"/>
</dbReference>
<dbReference type="NCBIfam" id="TIGR01792">
    <property type="entry name" value="urease_alph"/>
    <property type="match status" value="1"/>
</dbReference>
<evidence type="ECO:0000256" key="11">
    <source>
        <dbReference type="RuleBase" id="RU000510"/>
    </source>
</evidence>
<feature type="binding site" evidence="5 10">
    <location>
        <position position="223"/>
    </location>
    <ligand>
        <name>substrate</name>
    </ligand>
</feature>
<comment type="PTM">
    <text evidence="7">Carbamylation allows a single lysine to coordinate two nickel ions.</text>
</comment>
<keyword evidence="15" id="KW-1185">Reference proteome</keyword>
<reference evidence="14 15" key="1">
    <citation type="submission" date="2014-06" db="EMBL/GenBank/DDBJ databases">
        <title>Genome sequence of the intracellular symbiont Blattabacterium cuenoti, strain STAT from the wood feeding cockroach Salganea taiwanensis taiwanensis.</title>
        <authorList>
            <person name="Kinjo Y."/>
            <person name="Ohkuma M."/>
            <person name="Tokuda G."/>
        </authorList>
    </citation>
    <scope>NUCLEOTIDE SEQUENCE [LARGE SCALE GENOMIC DNA]</scope>
    <source>
        <strain evidence="14 15">STAT</strain>
    </source>
</reference>
<dbReference type="PRINTS" id="PR01752">
    <property type="entry name" value="UREASE"/>
</dbReference>
<dbReference type="SUPFAM" id="SSF51338">
    <property type="entry name" value="Composite domain of metallo-dependent hydrolases"/>
    <property type="match status" value="2"/>
</dbReference>
<dbReference type="NCBIfam" id="NF009686">
    <property type="entry name" value="PRK13207.1"/>
    <property type="match status" value="1"/>
</dbReference>
<dbReference type="PROSITE" id="PS00145">
    <property type="entry name" value="UREASE_2"/>
    <property type="match status" value="1"/>
</dbReference>
<dbReference type="UniPathway" id="UPA00258">
    <property type="reaction ID" value="UER00370"/>
</dbReference>
<dbReference type="InterPro" id="IPR032466">
    <property type="entry name" value="Metal_Hydrolase"/>
</dbReference>
<dbReference type="AlphaFoldDB" id="A0A224AB37"/>
<feature type="active site" description="Proton donor" evidence="5 9">
    <location>
        <position position="324"/>
    </location>
</feature>
<accession>A0A224AB37</accession>
<dbReference type="RefSeq" id="WP_119305816.1">
    <property type="nucleotide sequence ID" value="NZ_AP014608.1"/>
</dbReference>
<dbReference type="InterPro" id="IPR050112">
    <property type="entry name" value="Urease_alpha_subunit"/>
</dbReference>
<feature type="binding site" description="via carbamate group" evidence="5 8">
    <location>
        <position position="221"/>
    </location>
    <ligand>
        <name>Ni(2+)</name>
        <dbReference type="ChEBI" id="CHEBI:49786"/>
        <label>2</label>
    </ligand>
</feature>
<dbReference type="GO" id="GO:0009039">
    <property type="term" value="F:urease activity"/>
    <property type="evidence" value="ECO:0007669"/>
    <property type="project" value="UniProtKB-UniRule"/>
</dbReference>
<comment type="subunit">
    <text evidence="5">Heterotrimer of UreA (gamma), UreB (beta) and UreC (alpha) subunits. Three heterotrimers associate to form the active enzyme.</text>
</comment>
<dbReference type="PANTHER" id="PTHR43440">
    <property type="entry name" value="UREASE"/>
    <property type="match status" value="1"/>
</dbReference>
<comment type="subcellular location">
    <subcellularLocation>
        <location evidence="5 10">Cytoplasm</location>
    </subcellularLocation>
</comment>
<comment type="pathway">
    <text evidence="1 5">Nitrogen metabolism; urea degradation; CO(2) and NH(3) from urea (urease route): step 1/1.</text>
</comment>
<evidence type="ECO:0000256" key="2">
    <source>
        <dbReference type="ARBA" id="ARBA00022596"/>
    </source>
</evidence>
<dbReference type="PANTHER" id="PTHR43440:SF1">
    <property type="entry name" value="UREASE"/>
    <property type="match status" value="1"/>
</dbReference>
<dbReference type="Pfam" id="PF00449">
    <property type="entry name" value="Urease_alpha"/>
    <property type="match status" value="1"/>
</dbReference>
<name>A0A224AB37_9FLAO</name>
<evidence type="ECO:0000313" key="14">
    <source>
        <dbReference type="EMBL" id="BBA17076.1"/>
    </source>
</evidence>
<dbReference type="OrthoDB" id="9802793at2"/>
<feature type="binding site" evidence="5 8">
    <location>
        <position position="138"/>
    </location>
    <ligand>
        <name>Ni(2+)</name>
        <dbReference type="ChEBI" id="CHEBI:49786"/>
        <label>1</label>
    </ligand>
</feature>
<dbReference type="InterPro" id="IPR017951">
    <property type="entry name" value="Urease_asu_c"/>
</dbReference>
<keyword evidence="4 5" id="KW-0378">Hydrolase</keyword>
<organism evidence="14 15">
    <name type="scientific">Blattabacterium cuenoti STAT</name>
    <dbReference type="NCBI Taxonomy" id="1457030"/>
    <lineage>
        <taxon>Bacteria</taxon>
        <taxon>Pseudomonadati</taxon>
        <taxon>Bacteroidota</taxon>
        <taxon>Flavobacteriia</taxon>
        <taxon>Flavobacteriales</taxon>
        <taxon>Blattabacteriaceae</taxon>
        <taxon>Blattabacterium</taxon>
    </lineage>
</organism>
<evidence type="ECO:0000256" key="12">
    <source>
        <dbReference type="RuleBase" id="RU004158"/>
    </source>
</evidence>
<evidence type="ECO:0000256" key="6">
    <source>
        <dbReference type="NCBIfam" id="TIGR01792"/>
    </source>
</evidence>
<comment type="PTM">
    <text evidence="5">Carboxylation allows a single lysine to coordinate two nickel ions.</text>
</comment>
<keyword evidence="3 5" id="KW-0479">Metal-binding</keyword>
<keyword evidence="2 5" id="KW-0533">Nickel</keyword>
<feature type="binding site" description="via carbamate group" evidence="5 8">
    <location>
        <position position="221"/>
    </location>
    <ligand>
        <name>Ni(2+)</name>
        <dbReference type="ChEBI" id="CHEBI:49786"/>
        <label>1</label>
    </ligand>
</feature>
<dbReference type="InterPro" id="IPR011059">
    <property type="entry name" value="Metal-dep_hydrolase_composite"/>
</dbReference>
<proteinExistence type="inferred from homology"/>
<feature type="binding site" evidence="5 8">
    <location>
        <position position="276"/>
    </location>
    <ligand>
        <name>Ni(2+)</name>
        <dbReference type="ChEBI" id="CHEBI:49786"/>
        <label>2</label>
    </ligand>
</feature>
<dbReference type="InterPro" id="IPR006680">
    <property type="entry name" value="Amidohydro-rel"/>
</dbReference>